<evidence type="ECO:0000313" key="6">
    <source>
        <dbReference type="EMBL" id="CAJ0869830.1"/>
    </source>
</evidence>
<dbReference type="InterPro" id="IPR001635">
    <property type="entry name" value="Flag_hook_Flik"/>
</dbReference>
<dbReference type="RefSeq" id="WP_206274871.1">
    <property type="nucleotide sequence ID" value="NZ_CAUDKO010000004.1"/>
</dbReference>
<dbReference type="Pfam" id="PF02120">
    <property type="entry name" value="Flg_hook"/>
    <property type="match status" value="1"/>
</dbReference>
<feature type="compositionally biased region" description="Polar residues" evidence="4">
    <location>
        <begin position="96"/>
        <end position="109"/>
    </location>
</feature>
<dbReference type="Proteomes" id="UP001189792">
    <property type="component" value="Unassembled WGS sequence"/>
</dbReference>
<feature type="region of interest" description="Disordered" evidence="4">
    <location>
        <begin position="306"/>
        <end position="328"/>
    </location>
</feature>
<dbReference type="PANTHER" id="PTHR37533:SF2">
    <property type="entry name" value="FLAGELLAR HOOK-LENGTH CONTROL PROTEIN"/>
    <property type="match status" value="1"/>
</dbReference>
<accession>A0AAD2BYW3</accession>
<dbReference type="Proteomes" id="UP001190491">
    <property type="component" value="Unassembled WGS sequence"/>
</dbReference>
<evidence type="ECO:0000256" key="4">
    <source>
        <dbReference type="SAM" id="MobiDB-lite"/>
    </source>
</evidence>
<sequence>MGLSATPNAAAKDLGAMLSAGNTAAADKTQASSSGTDTFGNLLSDRLAQDAARRRADAQSAADDAGRRADIARKDATRTSAASNDQDAKPADGNTPVPSITTPAASTADTAHAKPAQPASAKDLDTAAQQAVVDPAAQLAAQIEAARQAAQQAAAVVQQPVAQPAPQTNTKPDTDAATLAVAKSSANDAAALAAANAAANGAQGAADPATTAQAASAGLPAAKDSQANAANTPTPPATALPDSGTLAQTMARTRAVADNTPPAVRQLGSTSSVQGANADHGLPRRNDLSAHNTVTQTAATAVADATSHASNGGSAGNTDNAGTQANAQGSGTLFQGALSRANGDAGMAAAPTFAVGGANAGAAAGASITPQQVHTLPTFGDAAWPQSMASQLAFMQVHRQSSAELQLNPAELGGMHVKLEVDNGAVNASFVCQHQAVAELVQDAMPRLRDAMQQGGMQLAQTSVSTGDFSQQQSASQGSSAQSQGSGSGNGNSGSRYGGGSQDRADTLAVAPRRVSTHEGAIDTFA</sequence>
<keyword evidence="3" id="KW-1005">Bacterial flagellum biogenesis</keyword>
<dbReference type="GO" id="GO:0009424">
    <property type="term" value="C:bacterial-type flagellum hook"/>
    <property type="evidence" value="ECO:0007669"/>
    <property type="project" value="InterPro"/>
</dbReference>
<protein>
    <recommendedName>
        <fullName evidence="5">Flagellar hook-length control protein-like C-terminal domain-containing protein</fullName>
    </recommendedName>
</protein>
<feature type="compositionally biased region" description="Basic and acidic residues" evidence="4">
    <location>
        <begin position="48"/>
        <end position="57"/>
    </location>
</feature>
<dbReference type="EMBL" id="CAUDLI010000004">
    <property type="protein sequence ID" value="CAJ0877249.1"/>
    <property type="molecule type" value="Genomic_DNA"/>
</dbReference>
<feature type="region of interest" description="Disordered" evidence="4">
    <location>
        <begin position="215"/>
        <end position="243"/>
    </location>
</feature>
<dbReference type="PANTHER" id="PTHR37533">
    <property type="entry name" value="FLAGELLAR HOOK-LENGTH CONTROL PROTEIN"/>
    <property type="match status" value="1"/>
</dbReference>
<dbReference type="InterPro" id="IPR052563">
    <property type="entry name" value="FliK"/>
</dbReference>
<feature type="domain" description="Flagellar hook-length control protein-like C-terminal" evidence="5">
    <location>
        <begin position="391"/>
        <end position="473"/>
    </location>
</feature>
<comment type="function">
    <text evidence="1">Controls the length of the flagellar hook.</text>
</comment>
<evidence type="ECO:0000313" key="8">
    <source>
        <dbReference type="Proteomes" id="UP001189792"/>
    </source>
</evidence>
<proteinExistence type="inferred from homology"/>
<feature type="compositionally biased region" description="Basic and acidic residues" evidence="4">
    <location>
        <begin position="64"/>
        <end position="77"/>
    </location>
</feature>
<feature type="compositionally biased region" description="Polar residues" evidence="4">
    <location>
        <begin position="459"/>
        <end position="469"/>
    </location>
</feature>
<feature type="compositionally biased region" description="Polar residues" evidence="4">
    <location>
        <begin position="29"/>
        <end position="41"/>
    </location>
</feature>
<dbReference type="InterPro" id="IPR021136">
    <property type="entry name" value="Flagellar_hook_control-like_C"/>
</dbReference>
<gene>
    <name evidence="7" type="ORF">R77564_02285</name>
    <name evidence="6" type="ORF">R77567_02330</name>
</gene>
<comment type="similarity">
    <text evidence="2">Belongs to the FliK family.</text>
</comment>
<evidence type="ECO:0000256" key="1">
    <source>
        <dbReference type="ARBA" id="ARBA00003944"/>
    </source>
</evidence>
<feature type="region of interest" description="Disordered" evidence="4">
    <location>
        <begin position="459"/>
        <end position="526"/>
    </location>
</feature>
<dbReference type="EMBL" id="CAUDKO010000004">
    <property type="protein sequence ID" value="CAJ0869830.1"/>
    <property type="molecule type" value="Genomic_DNA"/>
</dbReference>
<evidence type="ECO:0000256" key="3">
    <source>
        <dbReference type="ARBA" id="ARBA00022795"/>
    </source>
</evidence>
<keyword evidence="8" id="KW-1185">Reference proteome</keyword>
<evidence type="ECO:0000256" key="2">
    <source>
        <dbReference type="ARBA" id="ARBA00009149"/>
    </source>
</evidence>
<dbReference type="InterPro" id="IPR038610">
    <property type="entry name" value="FliK-like_C_sf"/>
</dbReference>
<feature type="compositionally biased region" description="Polar residues" evidence="4">
    <location>
        <begin position="316"/>
        <end position="328"/>
    </location>
</feature>
<evidence type="ECO:0000313" key="7">
    <source>
        <dbReference type="EMBL" id="CAJ0877249.1"/>
    </source>
</evidence>
<dbReference type="GO" id="GO:0044780">
    <property type="term" value="P:bacterial-type flagellum assembly"/>
    <property type="evidence" value="ECO:0007669"/>
    <property type="project" value="InterPro"/>
</dbReference>
<evidence type="ECO:0000313" key="9">
    <source>
        <dbReference type="Proteomes" id="UP001190491"/>
    </source>
</evidence>
<name>A0AAD2BYW3_9RALS</name>
<feature type="compositionally biased region" description="Low complexity" evidence="4">
    <location>
        <begin position="470"/>
        <end position="485"/>
    </location>
</feature>
<comment type="caution">
    <text evidence="6">The sequence shown here is derived from an EMBL/GenBank/DDBJ whole genome shotgun (WGS) entry which is preliminary data.</text>
</comment>
<evidence type="ECO:0000259" key="5">
    <source>
        <dbReference type="Pfam" id="PF02120"/>
    </source>
</evidence>
<feature type="compositionally biased region" description="Gly residues" evidence="4">
    <location>
        <begin position="486"/>
        <end position="501"/>
    </location>
</feature>
<feature type="region of interest" description="Disordered" evidence="4">
    <location>
        <begin position="258"/>
        <end position="287"/>
    </location>
</feature>
<feature type="compositionally biased region" description="Low complexity" evidence="4">
    <location>
        <begin position="215"/>
        <end position="232"/>
    </location>
</feature>
<dbReference type="Gene3D" id="3.30.750.140">
    <property type="match status" value="1"/>
</dbReference>
<feature type="compositionally biased region" description="Basic and acidic residues" evidence="4">
    <location>
        <begin position="516"/>
        <end position="526"/>
    </location>
</feature>
<organism evidence="6 9">
    <name type="scientific">Ralstonia flatus</name>
    <dbReference type="NCBI Taxonomy" id="3058601"/>
    <lineage>
        <taxon>Bacteria</taxon>
        <taxon>Pseudomonadati</taxon>
        <taxon>Pseudomonadota</taxon>
        <taxon>Betaproteobacteria</taxon>
        <taxon>Burkholderiales</taxon>
        <taxon>Burkholderiaceae</taxon>
        <taxon>Ralstonia</taxon>
    </lineage>
</organism>
<feature type="region of interest" description="Disordered" evidence="4">
    <location>
        <begin position="48"/>
        <end position="127"/>
    </location>
</feature>
<reference evidence="6 8" key="1">
    <citation type="submission" date="2023-07" db="EMBL/GenBank/DDBJ databases">
        <authorList>
            <person name="Peeters C."/>
        </authorList>
    </citation>
    <scope>NUCLEOTIDE SEQUENCE</scope>
    <source>
        <strain evidence="7 8">LMG 32965</strain>
        <strain evidence="6">R-77567</strain>
    </source>
</reference>
<dbReference type="PRINTS" id="PR01007">
    <property type="entry name" value="FLGHOOKFLIK"/>
</dbReference>
<dbReference type="CDD" id="cd17470">
    <property type="entry name" value="T3SS_Flik_C"/>
    <property type="match status" value="1"/>
</dbReference>
<feature type="region of interest" description="Disordered" evidence="4">
    <location>
        <begin position="22"/>
        <end position="41"/>
    </location>
</feature>
<dbReference type="AlphaFoldDB" id="A0AAD2BYW3"/>